<dbReference type="InParanoid" id="E0VDB1"/>
<dbReference type="GeneID" id="8238228"/>
<evidence type="ECO:0000256" key="2">
    <source>
        <dbReference type="SAM" id="SignalP"/>
    </source>
</evidence>
<accession>E0VDB1</accession>
<evidence type="ECO:0000313" key="3">
    <source>
        <dbReference type="EMBL" id="EEB11367.1"/>
    </source>
</evidence>
<dbReference type="RefSeq" id="XP_002424105.1">
    <property type="nucleotide sequence ID" value="XM_002424060.1"/>
</dbReference>
<feature type="chain" id="PRO_5011412361" evidence="2">
    <location>
        <begin position="24"/>
        <end position="448"/>
    </location>
</feature>
<keyword evidence="2" id="KW-0732">Signal</keyword>
<dbReference type="HOGENOM" id="CLU_611546_0_0_1"/>
<dbReference type="AlphaFoldDB" id="E0VDB1"/>
<evidence type="ECO:0000313" key="5">
    <source>
        <dbReference type="Proteomes" id="UP000009046"/>
    </source>
</evidence>
<evidence type="ECO:0000313" key="4">
    <source>
        <dbReference type="EnsemblMetazoa" id="PHUM108750-PA"/>
    </source>
</evidence>
<dbReference type="OrthoDB" id="6781036at2759"/>
<reference evidence="3" key="1">
    <citation type="submission" date="2007-04" db="EMBL/GenBank/DDBJ databases">
        <title>Annotation of Pediculus humanus corporis strain USDA.</title>
        <authorList>
            <person name="Kirkness E."/>
            <person name="Hannick L."/>
            <person name="Hass B."/>
            <person name="Bruggner R."/>
            <person name="Lawson D."/>
            <person name="Bidwell S."/>
            <person name="Joardar V."/>
            <person name="Caler E."/>
            <person name="Walenz B."/>
            <person name="Inman J."/>
            <person name="Schobel S."/>
            <person name="Galinsky K."/>
            <person name="Amedeo P."/>
            <person name="Strausberg R."/>
        </authorList>
    </citation>
    <scope>NUCLEOTIDE SEQUENCE</scope>
    <source>
        <strain evidence="3">USDA</strain>
    </source>
</reference>
<gene>
    <name evidence="4" type="primary">8238228</name>
    <name evidence="3" type="ORF">Phum_PHUM108750</name>
</gene>
<dbReference type="STRING" id="121224.E0VDB1"/>
<name>E0VDB1_PEDHC</name>
<feature type="signal peptide" evidence="2">
    <location>
        <begin position="1"/>
        <end position="23"/>
    </location>
</feature>
<feature type="compositionally biased region" description="Basic and acidic residues" evidence="1">
    <location>
        <begin position="403"/>
        <end position="423"/>
    </location>
</feature>
<dbReference type="KEGG" id="phu:Phum_PHUM108750"/>
<reference evidence="4" key="3">
    <citation type="submission" date="2021-02" db="UniProtKB">
        <authorList>
            <consortium name="EnsemblMetazoa"/>
        </authorList>
    </citation>
    <scope>IDENTIFICATION</scope>
    <source>
        <strain evidence="4">USDA</strain>
    </source>
</reference>
<evidence type="ECO:0000256" key="1">
    <source>
        <dbReference type="SAM" id="MobiDB-lite"/>
    </source>
</evidence>
<dbReference type="EMBL" id="AAZO01001285">
    <property type="status" value="NOT_ANNOTATED_CDS"/>
    <property type="molecule type" value="Genomic_DNA"/>
</dbReference>
<feature type="compositionally biased region" description="Acidic residues" evidence="1">
    <location>
        <begin position="389"/>
        <end position="399"/>
    </location>
</feature>
<feature type="compositionally biased region" description="Basic residues" evidence="1">
    <location>
        <begin position="424"/>
        <end position="433"/>
    </location>
</feature>
<proteinExistence type="predicted"/>
<keyword evidence="5" id="KW-1185">Reference proteome</keyword>
<dbReference type="CTD" id="8238228"/>
<protein>
    <submittedName>
        <fullName evidence="3">Repetitive proline-rich cell wall protein, putative</fullName>
    </submittedName>
</protein>
<reference evidence="3" key="2">
    <citation type="submission" date="2007-04" db="EMBL/GenBank/DDBJ databases">
        <title>The genome of the human body louse.</title>
        <authorList>
            <consortium name="The Human Body Louse Genome Consortium"/>
            <person name="Kirkness E."/>
            <person name="Walenz B."/>
            <person name="Hass B."/>
            <person name="Bruggner R."/>
            <person name="Strausberg R."/>
        </authorList>
    </citation>
    <scope>NUCLEOTIDE SEQUENCE</scope>
    <source>
        <strain evidence="3">USDA</strain>
    </source>
</reference>
<feature type="compositionally biased region" description="Basic and acidic residues" evidence="1">
    <location>
        <begin position="434"/>
        <end position="448"/>
    </location>
</feature>
<dbReference type="EnsemblMetazoa" id="PHUM108750-RA">
    <property type="protein sequence ID" value="PHUM108750-PA"/>
    <property type="gene ID" value="PHUM108750"/>
</dbReference>
<organism>
    <name type="scientific">Pediculus humanus subsp. corporis</name>
    <name type="common">Body louse</name>
    <dbReference type="NCBI Taxonomy" id="121224"/>
    <lineage>
        <taxon>Eukaryota</taxon>
        <taxon>Metazoa</taxon>
        <taxon>Ecdysozoa</taxon>
        <taxon>Arthropoda</taxon>
        <taxon>Hexapoda</taxon>
        <taxon>Insecta</taxon>
        <taxon>Pterygota</taxon>
        <taxon>Neoptera</taxon>
        <taxon>Paraneoptera</taxon>
        <taxon>Psocodea</taxon>
        <taxon>Troctomorpha</taxon>
        <taxon>Phthiraptera</taxon>
        <taxon>Anoplura</taxon>
        <taxon>Pediculidae</taxon>
        <taxon>Pediculus</taxon>
    </lineage>
</organism>
<dbReference type="VEuPathDB" id="VectorBase:PHUM108750"/>
<dbReference type="EMBL" id="DS235072">
    <property type="protein sequence ID" value="EEB11367.1"/>
    <property type="molecule type" value="Genomic_DNA"/>
</dbReference>
<sequence>MSGTPFLSVCLVFFLVLVVGAEGLDEVKDTGKVKRSLDYNYNHGWNGGYQVESYNPYQNGDNDGKDDVNVVNYSKDVPVLYPVINYVHYPIVNKILYPVPVEQTIPIVIEKPVPHPVVENLALPVEKKILEPVPVEKKVPVHYPVEKNVFYPVQVEKKIPVPYKVEKEIRYPVIKNVPYPVHIEKKVPFPVLYPVHVEKKVEVPYPVIKPVPYLVPVEKQIPVHYPVKVETKVPVHVPVEKHVPYPVHIEKEVKVPVPIIKKVPYPVPVEKEVKVPYPAHATSTQQFSNMVNFEKKIPNRDLFKNFGHQTGSQTLETGSQNTFGSGKQFDFAQSHRAGFYIKPYYNYQISGQQKSTNQLSSYEGSGKRISGVGKPENYFPYGIKRNSDVDSEQNEEQVAEESQISHDQDRSSYETQTKIEKNHQMTKHHHHHQRHDEEKSFKPWEKVD</sequence>
<dbReference type="eggNOG" id="ENOG502SPCT">
    <property type="taxonomic scope" value="Eukaryota"/>
</dbReference>
<dbReference type="Proteomes" id="UP000009046">
    <property type="component" value="Unassembled WGS sequence"/>
</dbReference>
<feature type="region of interest" description="Disordered" evidence="1">
    <location>
        <begin position="357"/>
        <end position="448"/>
    </location>
</feature>